<dbReference type="InterPro" id="IPR058667">
    <property type="entry name" value="DUF6242_C"/>
</dbReference>
<reference evidence="2 3" key="1">
    <citation type="submission" date="2024-09" db="EMBL/GenBank/DDBJ databases">
        <authorList>
            <person name="Sun Q."/>
            <person name="Mori K."/>
        </authorList>
    </citation>
    <scope>NUCLEOTIDE SEQUENCE [LARGE SCALE GENOMIC DNA]</scope>
    <source>
        <strain evidence="2 3">CCM 7609</strain>
    </source>
</reference>
<feature type="domain" description="DUF6242" evidence="1">
    <location>
        <begin position="167"/>
        <end position="273"/>
    </location>
</feature>
<dbReference type="Proteomes" id="UP001589575">
    <property type="component" value="Unassembled WGS sequence"/>
</dbReference>
<proteinExistence type="predicted"/>
<comment type="caution">
    <text evidence="2">The sequence shown here is derived from an EMBL/GenBank/DDBJ whole genome shotgun (WGS) entry which is preliminary data.</text>
</comment>
<accession>A0ABV5G9C6</accession>
<dbReference type="EMBL" id="JBHMFI010000023">
    <property type="protein sequence ID" value="MFB9075560.1"/>
    <property type="molecule type" value="Genomic_DNA"/>
</dbReference>
<evidence type="ECO:0000259" key="1">
    <source>
        <dbReference type="Pfam" id="PF25852"/>
    </source>
</evidence>
<dbReference type="Gene3D" id="2.130.10.10">
    <property type="entry name" value="YVTN repeat-like/Quinoprotein amine dehydrogenase"/>
    <property type="match status" value="1"/>
</dbReference>
<dbReference type="InterPro" id="IPR054817">
    <property type="entry name" value="Glycosyl_F510_1955-like"/>
</dbReference>
<dbReference type="CDD" id="cd15482">
    <property type="entry name" value="Sialidase_non-viral"/>
    <property type="match status" value="1"/>
</dbReference>
<dbReference type="Pfam" id="PF25852">
    <property type="entry name" value="DUF6242_C"/>
    <property type="match status" value="1"/>
</dbReference>
<sequence>MVGGPAIGSGRKGTMTTRRTLLAGGLGLIGVGTLTACTVPNTSSPQDANTQTPGTAITHIHAIVRDPDDGLVLLATHEGLFRLQDRDLVQVGPVVDLMGFAVTPEGRYLASGHPAPGTDLPEPLGLAESTDRGLSWEVLSRGGQSDFHALAAGPAGVLGFDGQLRASADGINWRTLTIPTPPASLAISPKTGTVLTTTEAGMLRSVDNGATWSTLDTPQLMHLVAWADDTTVVGAGTDGRLLTSSDGGDTWTSSDPLSDTASALGASITDDGQVEALLVIGTAVLRTTDGGNTTEPLL</sequence>
<dbReference type="NCBIfam" id="NF045728">
    <property type="entry name" value="glycosyl_F510_1955"/>
    <property type="match status" value="1"/>
</dbReference>
<evidence type="ECO:0000313" key="3">
    <source>
        <dbReference type="Proteomes" id="UP001589575"/>
    </source>
</evidence>
<name>A0ABV5G9C6_9MICC</name>
<gene>
    <name evidence="2" type="ORF">ACFFX0_32110</name>
</gene>
<protein>
    <submittedName>
        <fullName evidence="2">F510_1955 family glycosylhydrolase</fullName>
    </submittedName>
</protein>
<keyword evidence="3" id="KW-1185">Reference proteome</keyword>
<organism evidence="2 3">
    <name type="scientific">Citricoccus parietis</name>
    <dbReference type="NCBI Taxonomy" id="592307"/>
    <lineage>
        <taxon>Bacteria</taxon>
        <taxon>Bacillati</taxon>
        <taxon>Actinomycetota</taxon>
        <taxon>Actinomycetes</taxon>
        <taxon>Micrococcales</taxon>
        <taxon>Micrococcaceae</taxon>
        <taxon>Citricoccus</taxon>
    </lineage>
</organism>
<dbReference type="InterPro" id="IPR015943">
    <property type="entry name" value="WD40/YVTN_repeat-like_dom_sf"/>
</dbReference>
<evidence type="ECO:0000313" key="2">
    <source>
        <dbReference type="EMBL" id="MFB9075560.1"/>
    </source>
</evidence>
<dbReference type="SUPFAM" id="SSF110296">
    <property type="entry name" value="Oligoxyloglucan reducing end-specific cellobiohydrolase"/>
    <property type="match status" value="1"/>
</dbReference>